<reference evidence="1" key="1">
    <citation type="submission" date="2022-03" db="EMBL/GenBank/DDBJ databases">
        <authorList>
            <person name="Sayadi A."/>
        </authorList>
    </citation>
    <scope>NUCLEOTIDE SEQUENCE</scope>
</reference>
<dbReference type="EMBL" id="CAKOFQ010007600">
    <property type="protein sequence ID" value="CAH2004665.1"/>
    <property type="molecule type" value="Genomic_DNA"/>
</dbReference>
<protein>
    <submittedName>
        <fullName evidence="1">Uncharacterized protein</fullName>
    </submittedName>
</protein>
<accession>A0A9P0M4D3</accession>
<gene>
    <name evidence="1" type="ORF">ACAOBT_LOCUS28120</name>
</gene>
<comment type="caution">
    <text evidence="1">The sequence shown here is derived from an EMBL/GenBank/DDBJ whole genome shotgun (WGS) entry which is preliminary data.</text>
</comment>
<evidence type="ECO:0000313" key="2">
    <source>
        <dbReference type="Proteomes" id="UP001152888"/>
    </source>
</evidence>
<evidence type="ECO:0000313" key="1">
    <source>
        <dbReference type="EMBL" id="CAH2004665.1"/>
    </source>
</evidence>
<keyword evidence="2" id="KW-1185">Reference proteome</keyword>
<dbReference type="Proteomes" id="UP001152888">
    <property type="component" value="Unassembled WGS sequence"/>
</dbReference>
<name>A0A9P0M4D3_ACAOB</name>
<organism evidence="1 2">
    <name type="scientific">Acanthoscelides obtectus</name>
    <name type="common">Bean weevil</name>
    <name type="synonym">Bruchus obtectus</name>
    <dbReference type="NCBI Taxonomy" id="200917"/>
    <lineage>
        <taxon>Eukaryota</taxon>
        <taxon>Metazoa</taxon>
        <taxon>Ecdysozoa</taxon>
        <taxon>Arthropoda</taxon>
        <taxon>Hexapoda</taxon>
        <taxon>Insecta</taxon>
        <taxon>Pterygota</taxon>
        <taxon>Neoptera</taxon>
        <taxon>Endopterygota</taxon>
        <taxon>Coleoptera</taxon>
        <taxon>Polyphaga</taxon>
        <taxon>Cucujiformia</taxon>
        <taxon>Chrysomeloidea</taxon>
        <taxon>Chrysomelidae</taxon>
        <taxon>Bruchinae</taxon>
        <taxon>Bruchini</taxon>
        <taxon>Acanthoscelides</taxon>
    </lineage>
</organism>
<dbReference type="AlphaFoldDB" id="A0A9P0M4D3"/>
<sequence length="74" mass="8684">MFKVAPPSTSIQASIFCTVRHDSTILTLKLSRIFTYKIKSIQNKKKKLNNNDILDKRLLVFSDLLGRRHRYCRC</sequence>
<proteinExistence type="predicted"/>